<feature type="signal peptide" evidence="2">
    <location>
        <begin position="1"/>
        <end position="45"/>
    </location>
</feature>
<gene>
    <name evidence="3" type="ORF">EVOR1521_LOCUS1820</name>
</gene>
<dbReference type="AlphaFoldDB" id="A0AA36MLE7"/>
<dbReference type="Proteomes" id="UP001178507">
    <property type="component" value="Unassembled WGS sequence"/>
</dbReference>
<feature type="compositionally biased region" description="Basic and acidic residues" evidence="1">
    <location>
        <begin position="1"/>
        <end position="11"/>
    </location>
</feature>
<keyword evidence="2" id="KW-0732">Signal</keyword>
<proteinExistence type="predicted"/>
<protein>
    <submittedName>
        <fullName evidence="3">Uncharacterized protein</fullName>
    </submittedName>
</protein>
<sequence length="139" mass="15268">MLHYPVHDGKRQARGRRDARRTGAIQVRRPLVCALLAWTICACVAQDPDAENEEDSLDFSIAGEGTVTSTEEVVSGVLLIYGEMDTEMLTTGDMDIVVKETLGKVCKNFERVTGAPTLTKMFVDVRTVGQRRLGRLLAG</sequence>
<dbReference type="EMBL" id="CAUJNA010000084">
    <property type="protein sequence ID" value="CAJ1371522.1"/>
    <property type="molecule type" value="Genomic_DNA"/>
</dbReference>
<name>A0AA36MLE7_9DINO</name>
<feature type="chain" id="PRO_5041268791" evidence="2">
    <location>
        <begin position="46"/>
        <end position="139"/>
    </location>
</feature>
<feature type="region of interest" description="Disordered" evidence="1">
    <location>
        <begin position="1"/>
        <end position="20"/>
    </location>
</feature>
<evidence type="ECO:0000256" key="1">
    <source>
        <dbReference type="SAM" id="MobiDB-lite"/>
    </source>
</evidence>
<evidence type="ECO:0000313" key="4">
    <source>
        <dbReference type="Proteomes" id="UP001178507"/>
    </source>
</evidence>
<reference evidence="3" key="1">
    <citation type="submission" date="2023-08" db="EMBL/GenBank/DDBJ databases">
        <authorList>
            <person name="Chen Y."/>
            <person name="Shah S."/>
            <person name="Dougan E. K."/>
            <person name="Thang M."/>
            <person name="Chan C."/>
        </authorList>
    </citation>
    <scope>NUCLEOTIDE SEQUENCE</scope>
</reference>
<evidence type="ECO:0000256" key="2">
    <source>
        <dbReference type="SAM" id="SignalP"/>
    </source>
</evidence>
<organism evidence="3 4">
    <name type="scientific">Effrenium voratum</name>
    <dbReference type="NCBI Taxonomy" id="2562239"/>
    <lineage>
        <taxon>Eukaryota</taxon>
        <taxon>Sar</taxon>
        <taxon>Alveolata</taxon>
        <taxon>Dinophyceae</taxon>
        <taxon>Suessiales</taxon>
        <taxon>Symbiodiniaceae</taxon>
        <taxon>Effrenium</taxon>
    </lineage>
</organism>
<keyword evidence="4" id="KW-1185">Reference proteome</keyword>
<accession>A0AA36MLE7</accession>
<comment type="caution">
    <text evidence="3">The sequence shown here is derived from an EMBL/GenBank/DDBJ whole genome shotgun (WGS) entry which is preliminary data.</text>
</comment>
<evidence type="ECO:0000313" key="3">
    <source>
        <dbReference type="EMBL" id="CAJ1371522.1"/>
    </source>
</evidence>